<name>A0AAD7MCX8_9AGAR</name>
<evidence type="ECO:0000256" key="1">
    <source>
        <dbReference type="SAM" id="MobiDB-lite"/>
    </source>
</evidence>
<feature type="compositionally biased region" description="Low complexity" evidence="1">
    <location>
        <begin position="1925"/>
        <end position="1935"/>
    </location>
</feature>
<accession>A0AAD7MCX8</accession>
<dbReference type="Proteomes" id="UP001215598">
    <property type="component" value="Unassembled WGS sequence"/>
</dbReference>
<dbReference type="InterPro" id="IPR032675">
    <property type="entry name" value="LRR_dom_sf"/>
</dbReference>
<feature type="region of interest" description="Disordered" evidence="1">
    <location>
        <begin position="1663"/>
        <end position="1693"/>
    </location>
</feature>
<protein>
    <recommendedName>
        <fullName evidence="4">F-box domain-containing protein</fullName>
    </recommendedName>
</protein>
<keyword evidence="3" id="KW-1185">Reference proteome</keyword>
<feature type="compositionally biased region" description="Polar residues" evidence="1">
    <location>
        <begin position="1679"/>
        <end position="1691"/>
    </location>
</feature>
<reference evidence="2" key="1">
    <citation type="submission" date="2023-03" db="EMBL/GenBank/DDBJ databases">
        <title>Massive genome expansion in bonnet fungi (Mycena s.s.) driven by repeated elements and novel gene families across ecological guilds.</title>
        <authorList>
            <consortium name="Lawrence Berkeley National Laboratory"/>
            <person name="Harder C.B."/>
            <person name="Miyauchi S."/>
            <person name="Viragh M."/>
            <person name="Kuo A."/>
            <person name="Thoen E."/>
            <person name="Andreopoulos B."/>
            <person name="Lu D."/>
            <person name="Skrede I."/>
            <person name="Drula E."/>
            <person name="Henrissat B."/>
            <person name="Morin E."/>
            <person name="Kohler A."/>
            <person name="Barry K."/>
            <person name="LaButti K."/>
            <person name="Morin E."/>
            <person name="Salamov A."/>
            <person name="Lipzen A."/>
            <person name="Mereny Z."/>
            <person name="Hegedus B."/>
            <person name="Baldrian P."/>
            <person name="Stursova M."/>
            <person name="Weitz H."/>
            <person name="Taylor A."/>
            <person name="Grigoriev I.V."/>
            <person name="Nagy L.G."/>
            <person name="Martin F."/>
            <person name="Kauserud H."/>
        </authorList>
    </citation>
    <scope>NUCLEOTIDE SEQUENCE</scope>
    <source>
        <strain evidence="2">CBHHK182m</strain>
    </source>
</reference>
<feature type="region of interest" description="Disordered" evidence="1">
    <location>
        <begin position="1905"/>
        <end position="1943"/>
    </location>
</feature>
<dbReference type="PANTHER" id="PTHR32212:SF234">
    <property type="entry name" value="F-BOX_LRR-REPEAT PROTEIN 13-LIKE"/>
    <property type="match status" value="1"/>
</dbReference>
<sequence>MASQTSARKPVLLNSFPVELLSAIFVLANLPLSRHWWLFADFKLVASRVCRLWRSIVNSTSALWTALPVTHGTSADYVDYSFTRSNGAAVDVCIDLQAFLWMPGRVSDMRQRVKLKDIPAFCEKILPVLSRHDASIRRLLVKSNYVDELQDVIHSFTLTGGHHLTHLAYLVSFYLAPIPNIRSLALSGIRFLEPTVTFASLTSLHFTGLFLPVSWRLLSQALAAATVLQDLVIINLNCHDCDGVDPLALPSLQNFVFGCTGGEHESKILKVLEFPAVSKLTLRVVAGSLRPVAPLTKILSQIRYARFSFRRFIPVTDFIGLACNVEVLVLETIETFKTVSEVLCAKTLRLPRLEVIEALCVVPDDVARSLVTLLKVELFAPTSLSFTKAEIFHGRHRQHWYLDASGSPFPPVREAYSLLLSLLLMHVLARLPDDVLQELVDAYLASISNTHAAQFTLCAVTASLRHFVVNHARYWKYVRIRRTTRLECVIWILEHSRSLYPLHFDIYFDGIPLHITDFLWIHDWMRLVHRLDIHLTDAVALERLHSAMENCSAPALASFTLAFHVDIFNSGPNLYSPLQCRSWFRDDFPSLVDLHLTCMVLPLEDLILPVLAALEIFAAHPLYNLHVEGLHHLLACAGNLATLTVRGVHFIRLPAEWPVLVCPKISTLNLAFRNDFHAGEIFNTLSFPALTHFCLRLSDAPDVFALNRLPAAYFSTVTHFTIVNPFLRRLNIRVYDFDASALFSLFPNLLCLDISETSGKLVRDLADAAAASLIGGRGMLFPSLRTIFFPATKFDYVVDIARSFGCRDDSDGSSIALRVFPSRLCSLMTDSDNDVPPLEYAWVLDNCLTRSYLSDAYLDALLAFDYKLSKVHITDLPSEIITNILKLSPVTFACAPHFYEGTRHVIRMVSPYWNTLVKKEPALWSQIYVRQRTVVGKLALWIQRAGRVPISFAFHLSEPFVGPTVLLDPSHYRRKWLDLVATIAPTMARCARVSIQTHNPHTTRFLIAILNTLDASAVERIDLRLCPYSMSLLRRVGSPDSMFALPPLFMDNVPRLRYLTFRAFFTAWGASPILSNLTTLRLDELYDQYSPTVEEIFVVLGAAPRLETLFFLDVACIGFETFTLDPPVMAFLDTLHFAGTDDACSCLLSLISMPAITHLHLRLDSSLCLQVFLAHCTTLCGHITMLSLDVPMDTIRALVNIFEAFPRLELLDARDMTAYFTVALHSVVSHWASLSPALSTIVLDEYVEPLLLHLIHSRSNAGLFGKNTLRIISRTKLDDDNEPSIPSASVLLDGVVVYDRCATVLPVRSKIFVRSDVMPPPGGWPAHVTVVYPPKKRTTLNVMVPQNHSLSANHRAHCFDCMEHDEGDEEERSSDETHHLILQLNAKGPTLNNLPILRHPLLRHPRMPIALLRAIFRKRHLKSYLGVHRLTVREIKLICGAESIPSIMPPLFCASLAMFTDDTASFAERFPGVKLLSRSELAEVCGVNVSSFETFGPLPPLFRELGRRSWEDSHNLRLYNGSEAALLCGFPSQDAYSASFRGEIEVSEDSRRQAEKRREAKAAMKRVPIASSTPRRSTRLQRGSTSLVVDQVVPKSARMNSGLREAEKSALPPALSIGQHQGPSTPLKSSQSNSEDHLLSFASLSLDTSFPPGSTVANGLREAEKSALPPAVSKVDQHQGPSTPDKSNQSNSEDDLLSFASLSLDTSFPLASTVGHTPLRLINSYDGIWRHALPFSSDTIAAAPRMCWEAVAMLHCTLISSRLHVVAQLINEALSVDARVVEIVRDAIETFWDFDNHLFFRISDWQLQRDIYLLGSGLRPPPVVIVADRPSIALARNFADNIIFTSSRMAFTSTASPLAPSLLASMQALTASLQEALLLLQGLGEENYLFEKMAGEFNGQRHAFDTMRSAGKPRRRQGDRGTRGASSAPPVTSSPASPPPPVMPLDVDNYSIVHTAVLPNAKAAMSMNVDSIVSDDVESMVVDMPSVVDSVMASRSMDVASGSMDVASGSIDKGVQTDGQKPSDVNDTVVLPGVPLEALDLDDLCRMVRSLSSRVSYLQSLRDSNRSLTSLSAHEIPAELVAQCVEAIFSGHFDMLVAFCSTKHRLLTADMSPDVKEHMEHLFPAVS</sequence>
<feature type="compositionally biased region" description="Basic and acidic residues" evidence="1">
    <location>
        <begin position="1546"/>
        <end position="1562"/>
    </location>
</feature>
<feature type="compositionally biased region" description="Polar residues" evidence="1">
    <location>
        <begin position="1570"/>
        <end position="1588"/>
    </location>
</feature>
<feature type="region of interest" description="Disordered" evidence="1">
    <location>
        <begin position="1546"/>
        <end position="1636"/>
    </location>
</feature>
<evidence type="ECO:0000313" key="3">
    <source>
        <dbReference type="Proteomes" id="UP001215598"/>
    </source>
</evidence>
<dbReference type="PANTHER" id="PTHR32212">
    <property type="entry name" value="CYCLIN-LIKE F-BOX"/>
    <property type="match status" value="1"/>
</dbReference>
<feature type="compositionally biased region" description="Polar residues" evidence="1">
    <location>
        <begin position="1618"/>
        <end position="1633"/>
    </location>
</feature>
<organism evidence="2 3">
    <name type="scientific">Mycena metata</name>
    <dbReference type="NCBI Taxonomy" id="1033252"/>
    <lineage>
        <taxon>Eukaryota</taxon>
        <taxon>Fungi</taxon>
        <taxon>Dikarya</taxon>
        <taxon>Basidiomycota</taxon>
        <taxon>Agaricomycotina</taxon>
        <taxon>Agaricomycetes</taxon>
        <taxon>Agaricomycetidae</taxon>
        <taxon>Agaricales</taxon>
        <taxon>Marasmiineae</taxon>
        <taxon>Mycenaceae</taxon>
        <taxon>Mycena</taxon>
    </lineage>
</organism>
<gene>
    <name evidence="2" type="ORF">B0H16DRAFT_1745277</name>
</gene>
<comment type="caution">
    <text evidence="2">The sequence shown here is derived from an EMBL/GenBank/DDBJ whole genome shotgun (WGS) entry which is preliminary data.</text>
</comment>
<evidence type="ECO:0000313" key="2">
    <source>
        <dbReference type="EMBL" id="KAJ7711331.1"/>
    </source>
</evidence>
<evidence type="ECO:0008006" key="4">
    <source>
        <dbReference type="Google" id="ProtNLM"/>
    </source>
</evidence>
<dbReference type="Gene3D" id="3.80.10.10">
    <property type="entry name" value="Ribonuclease Inhibitor"/>
    <property type="match status" value="1"/>
</dbReference>
<dbReference type="EMBL" id="JARKIB010000399">
    <property type="protein sequence ID" value="KAJ7711331.1"/>
    <property type="molecule type" value="Genomic_DNA"/>
</dbReference>
<proteinExistence type="predicted"/>